<evidence type="ECO:0000259" key="2">
    <source>
        <dbReference type="PROSITE" id="PS51762"/>
    </source>
</evidence>
<dbReference type="KEGG" id="ccx:COCOR_04563"/>
<dbReference type="STRING" id="1144275.COCOR_04563"/>
<reference evidence="4" key="2">
    <citation type="submission" date="2012-03" db="EMBL/GenBank/DDBJ databases">
        <title>Genome sequence of the fruiting myxobacterium Corallococcus coralloides DSM 2259.</title>
        <authorList>
            <person name="Huntley S."/>
            <person name="Zhang Y."/>
            <person name="Treuner-Lange A."/>
            <person name="Sensen C.W."/>
            <person name="Sogaard-Andersen L."/>
        </authorList>
    </citation>
    <scope>NUCLEOTIDE SEQUENCE [LARGE SCALE GENOMIC DNA]</scope>
    <source>
        <strain evidence="4">ATCC 25202 / DSM 2259 / NBRC 100086 / M2</strain>
    </source>
</reference>
<organism evidence="3 4">
    <name type="scientific">Corallococcus coralloides (strain ATCC 25202 / DSM 2259 / NBRC 100086 / M2)</name>
    <name type="common">Myxococcus coralloides</name>
    <dbReference type="NCBI Taxonomy" id="1144275"/>
    <lineage>
        <taxon>Bacteria</taxon>
        <taxon>Pseudomonadati</taxon>
        <taxon>Myxococcota</taxon>
        <taxon>Myxococcia</taxon>
        <taxon>Myxococcales</taxon>
        <taxon>Cystobacterineae</taxon>
        <taxon>Myxococcaceae</taxon>
        <taxon>Corallococcus</taxon>
    </lineage>
</organism>
<keyword evidence="4" id="KW-1185">Reference proteome</keyword>
<dbReference type="PANTHER" id="PTHR10963">
    <property type="entry name" value="GLYCOSYL HYDROLASE-RELATED"/>
    <property type="match status" value="1"/>
</dbReference>
<dbReference type="AlphaFoldDB" id="H8MGT6"/>
<dbReference type="InterPro" id="IPR000757">
    <property type="entry name" value="Beta-glucanase-like"/>
</dbReference>
<dbReference type="Gene3D" id="2.60.120.200">
    <property type="match status" value="1"/>
</dbReference>
<dbReference type="GO" id="GO:0005975">
    <property type="term" value="P:carbohydrate metabolic process"/>
    <property type="evidence" value="ECO:0007669"/>
    <property type="project" value="InterPro"/>
</dbReference>
<comment type="similarity">
    <text evidence="1">Belongs to the glycosyl hydrolase 16 family.</text>
</comment>
<dbReference type="GO" id="GO:0004553">
    <property type="term" value="F:hydrolase activity, hydrolyzing O-glycosyl compounds"/>
    <property type="evidence" value="ECO:0007669"/>
    <property type="project" value="InterPro"/>
</dbReference>
<dbReference type="CDD" id="cd08023">
    <property type="entry name" value="GH16_laminarinase_like"/>
    <property type="match status" value="1"/>
</dbReference>
<dbReference type="HOGENOM" id="CLU_1465868_0_0_7"/>
<dbReference type="InParanoid" id="H8MGT6"/>
<evidence type="ECO:0000313" key="3">
    <source>
        <dbReference type="EMBL" id="AFE08698.1"/>
    </source>
</evidence>
<evidence type="ECO:0000313" key="4">
    <source>
        <dbReference type="Proteomes" id="UP000007587"/>
    </source>
</evidence>
<dbReference type="Pfam" id="PF00722">
    <property type="entry name" value="Glyco_hydro_16"/>
    <property type="match status" value="1"/>
</dbReference>
<accession>H8MGT6</accession>
<dbReference type="PANTHER" id="PTHR10963:SF55">
    <property type="entry name" value="GLYCOSIDE HYDROLASE FAMILY 16 PROTEIN"/>
    <property type="match status" value="1"/>
</dbReference>
<dbReference type="InterPro" id="IPR050546">
    <property type="entry name" value="Glycosyl_Hydrlase_16"/>
</dbReference>
<dbReference type="Proteomes" id="UP000007587">
    <property type="component" value="Chromosome"/>
</dbReference>
<proteinExistence type="inferred from homology"/>
<dbReference type="InterPro" id="IPR013320">
    <property type="entry name" value="ConA-like_dom_sf"/>
</dbReference>
<evidence type="ECO:0000256" key="1">
    <source>
        <dbReference type="ARBA" id="ARBA00006865"/>
    </source>
</evidence>
<dbReference type="eggNOG" id="COG2273">
    <property type="taxonomic scope" value="Bacteria"/>
</dbReference>
<gene>
    <name evidence="3" type="primary">exsH</name>
    <name evidence="3" type="ordered locus">COCOR_04563</name>
</gene>
<dbReference type="SUPFAM" id="SSF49899">
    <property type="entry name" value="Concanavalin A-like lectins/glucanases"/>
    <property type="match status" value="1"/>
</dbReference>
<feature type="domain" description="GH16" evidence="2">
    <location>
        <begin position="1"/>
        <end position="184"/>
    </location>
</feature>
<name>H8MGT6_CORCM</name>
<sequence length="184" mass="20605">MLKIWPQRDASGNFFNRTLDTDGKFQQRYGYFEMQAKLPIGKGVWPAFWLFAHPGDRRPEIDIMEAYPGGGPNSGWGDSSLHPVAFAATVWPNGSSNGNAGFRMLQTPDLSAAFHVYGVKWEANRQTFYFDGQPFLTVNVSMGDPMYLLLDLWFGSASGTPDSTTPTGEGNAFEVNYVRAWQFR</sequence>
<dbReference type="EMBL" id="CP003389">
    <property type="protein sequence ID" value="AFE08698.1"/>
    <property type="molecule type" value="Genomic_DNA"/>
</dbReference>
<protein>
    <submittedName>
        <fullName evidence="3">Endo-1,3-1,4-beta-glycanase</fullName>
    </submittedName>
</protein>
<dbReference type="PROSITE" id="PS51762">
    <property type="entry name" value="GH16_2"/>
    <property type="match status" value="1"/>
</dbReference>
<reference evidence="3 4" key="1">
    <citation type="journal article" date="2012" name="J. Bacteriol.">
        <title>Complete Genome Sequence of the Fruiting Myxobacterium Corallococcus coralloides DSM 2259.</title>
        <authorList>
            <person name="Huntley S."/>
            <person name="Zhang Y."/>
            <person name="Treuner-Lange A."/>
            <person name="Kneip S."/>
            <person name="Sensen C.W."/>
            <person name="Sogaard-Andersen L."/>
        </authorList>
    </citation>
    <scope>NUCLEOTIDE SEQUENCE [LARGE SCALE GENOMIC DNA]</scope>
    <source>
        <strain evidence="4">ATCC 25202 / DSM 2259 / NBRC 100086 / M2</strain>
    </source>
</reference>